<evidence type="ECO:0000259" key="2">
    <source>
        <dbReference type="Pfam" id="PF13966"/>
    </source>
</evidence>
<reference evidence="4" key="2">
    <citation type="journal article" date="2024" name="Plant">
        <title>Genomic evolution and insights into agronomic trait innovations of Sesamum species.</title>
        <authorList>
            <person name="Miao H."/>
            <person name="Wang L."/>
            <person name="Qu L."/>
            <person name="Liu H."/>
            <person name="Sun Y."/>
            <person name="Le M."/>
            <person name="Wang Q."/>
            <person name="Wei S."/>
            <person name="Zheng Y."/>
            <person name="Lin W."/>
            <person name="Duan Y."/>
            <person name="Cao H."/>
            <person name="Xiong S."/>
            <person name="Wang X."/>
            <person name="Wei L."/>
            <person name="Li C."/>
            <person name="Ma Q."/>
            <person name="Ju M."/>
            <person name="Zhao R."/>
            <person name="Li G."/>
            <person name="Mu C."/>
            <person name="Tian Q."/>
            <person name="Mei H."/>
            <person name="Zhang T."/>
            <person name="Gao T."/>
            <person name="Zhang H."/>
        </authorList>
    </citation>
    <scope>NUCLEOTIDE SEQUENCE</scope>
    <source>
        <strain evidence="4">K16</strain>
    </source>
</reference>
<dbReference type="InterPro" id="IPR026960">
    <property type="entry name" value="RVT-Znf"/>
</dbReference>
<dbReference type="InterPro" id="IPR012337">
    <property type="entry name" value="RNaseH-like_sf"/>
</dbReference>
<dbReference type="InterPro" id="IPR036397">
    <property type="entry name" value="RNaseH_sf"/>
</dbReference>
<evidence type="ECO:0000259" key="1">
    <source>
        <dbReference type="Pfam" id="PF13456"/>
    </source>
</evidence>
<accession>A0AAE2BPE1</accession>
<dbReference type="PANTHER" id="PTHR33116:SF86">
    <property type="entry name" value="REVERSE TRANSCRIPTASE DOMAIN-CONTAINING PROTEIN"/>
    <property type="match status" value="1"/>
</dbReference>
<dbReference type="InterPro" id="IPR044730">
    <property type="entry name" value="RNase_H-like_dom_plant"/>
</dbReference>
<dbReference type="Gene3D" id="3.30.420.10">
    <property type="entry name" value="Ribonuclease H-like superfamily/Ribonuclease H"/>
    <property type="match status" value="1"/>
</dbReference>
<dbReference type="InterPro" id="IPR002156">
    <property type="entry name" value="RNaseH_domain"/>
</dbReference>
<organism evidence="4 5">
    <name type="scientific">Sesamum angolense</name>
    <dbReference type="NCBI Taxonomy" id="2727404"/>
    <lineage>
        <taxon>Eukaryota</taxon>
        <taxon>Viridiplantae</taxon>
        <taxon>Streptophyta</taxon>
        <taxon>Embryophyta</taxon>
        <taxon>Tracheophyta</taxon>
        <taxon>Spermatophyta</taxon>
        <taxon>Magnoliopsida</taxon>
        <taxon>eudicotyledons</taxon>
        <taxon>Gunneridae</taxon>
        <taxon>Pentapetalae</taxon>
        <taxon>asterids</taxon>
        <taxon>lamiids</taxon>
        <taxon>Lamiales</taxon>
        <taxon>Pedaliaceae</taxon>
        <taxon>Sesamum</taxon>
    </lineage>
</organism>
<protein>
    <submittedName>
        <fullName evidence="4">Mitochondrial protein</fullName>
    </submittedName>
</protein>
<dbReference type="AlphaFoldDB" id="A0AAE2BPE1"/>
<comment type="caution">
    <text evidence="4">The sequence shown here is derived from an EMBL/GenBank/DDBJ whole genome shotgun (WGS) entry which is preliminary data.</text>
</comment>
<dbReference type="CDD" id="cd06222">
    <property type="entry name" value="RNase_H_like"/>
    <property type="match status" value="1"/>
</dbReference>
<dbReference type="GO" id="GO:0003676">
    <property type="term" value="F:nucleic acid binding"/>
    <property type="evidence" value="ECO:0007669"/>
    <property type="project" value="InterPro"/>
</dbReference>
<feature type="domain" description="Zinc knuckle CX2CX4HX4C" evidence="3">
    <location>
        <begin position="92"/>
        <end position="130"/>
    </location>
</feature>
<name>A0AAE2BPE1_9LAMI</name>
<dbReference type="SUPFAM" id="SSF53098">
    <property type="entry name" value="Ribonuclease H-like"/>
    <property type="match status" value="1"/>
</dbReference>
<dbReference type="Pfam" id="PF13456">
    <property type="entry name" value="RVT_3"/>
    <property type="match status" value="1"/>
</dbReference>
<gene>
    <name evidence="4" type="ORF">Sango_2052600</name>
</gene>
<dbReference type="GO" id="GO:0004523">
    <property type="term" value="F:RNA-DNA hybrid ribonuclease activity"/>
    <property type="evidence" value="ECO:0007669"/>
    <property type="project" value="InterPro"/>
</dbReference>
<dbReference type="InterPro" id="IPR025836">
    <property type="entry name" value="Zn_knuckle_CX2CX4HX4C"/>
</dbReference>
<evidence type="ECO:0000313" key="5">
    <source>
        <dbReference type="Proteomes" id="UP001289374"/>
    </source>
</evidence>
<sequence>MDSSHAMVDGDAVFDDQTMLGKTASMEFLKGSPPAVRRQKDMDEHPCCSKLPTENAHAASGINCIPFSRSKNIDHPKNLETRGSFMRIRVAIDTSKPLPRALKFRTVLGDEQLVTFTYERLPNFCYLCGSVLKTRFPQQRSNQSPTRLLCPRFNSRNASVSVSTAEIKRGGAIFGEFSRHLNDPVLKLTSPVLNPIQQNNDVVSPSSTSHSPLIPINIRPTHVPSLTPSSSNPCPNFIPAIHDTNITPQLPPTTISPAILEIPLEPLTLSLIPSPCAALLPENIPPIHCPVATLPQKRKYTKKSPPNPVSIPTKKLIPTSKHSPLGGGCLAAPPDAMSLLVWNCQGLGNPWTVRGLRDLFRVHKPLSVFLAETKYFTSQVKVVKIQLNLFGVGVSAAGKSGGLALFWQKIVDVQLQSFSHWHIDVSDSKAPLLHGVTISRSHIQFVSDLIGHVQVRDGHKLFLNHGSTILCPHTQIIQRCILSLDRRFSGSRQVAGNVFVLKHLGFRNMSVKRLLLTLGERIKALEDSLVTLKLAAVTEDSKSRELRDKAELTKLITQEEFFRKTTDIISPSKSASVPGRLITNNVLARCFGLQRRSRRSRTLGILVENKHEIYLCLPAIAFRSKKALFAALTDHIWRRIQGWHEKALSQASKAVLIQAVVQAIPSYAMSCYRLPGSLLKELHSLAADFFWHDGDRRKIHWLAWDKMCMSKSIGGLGFRNLEAFNLALLGKQLWRILSRPHSLVGRVLKLKYFPRTHLFDAQLGSRPSYTWRSMYAALDLVQSGCRWRIGTDSELILQIPLSLTGELDLIVWRYTRNGMFSVRSAYHLALALSSSAGPSGKRWPKHVWRAIWQSHILNKAKLFTWRAIRNILPTTQNLKRRLPSEFLCCPFYNCKDETPIHALLHCLFAQQVADFAHSYFLVFQTPDAMRKVYGSLHQSSWLPPSHERLDRGGSTEVVEAYAAREAVRLACQQRWSKVVIEGDCLSLLNKISNTCLDYSMVSPLVLDIRSLAAQVESVTFSFVRRLGNSVADLLACNALNLEGDSSFLPPWSGHGFCREI</sequence>
<evidence type="ECO:0000313" key="4">
    <source>
        <dbReference type="EMBL" id="KAK4392748.1"/>
    </source>
</evidence>
<dbReference type="Proteomes" id="UP001289374">
    <property type="component" value="Unassembled WGS sequence"/>
</dbReference>
<dbReference type="Pfam" id="PF14392">
    <property type="entry name" value="zf-CCHC_4"/>
    <property type="match status" value="1"/>
</dbReference>
<reference evidence="4" key="1">
    <citation type="submission" date="2020-06" db="EMBL/GenBank/DDBJ databases">
        <authorList>
            <person name="Li T."/>
            <person name="Hu X."/>
            <person name="Zhang T."/>
            <person name="Song X."/>
            <person name="Zhang H."/>
            <person name="Dai N."/>
            <person name="Sheng W."/>
            <person name="Hou X."/>
            <person name="Wei L."/>
        </authorList>
    </citation>
    <scope>NUCLEOTIDE SEQUENCE</scope>
    <source>
        <strain evidence="4">K16</strain>
        <tissue evidence="4">Leaf</tissue>
    </source>
</reference>
<dbReference type="PANTHER" id="PTHR33116">
    <property type="entry name" value="REVERSE TRANSCRIPTASE ZINC-BINDING DOMAIN-CONTAINING PROTEIN-RELATED-RELATED"/>
    <property type="match status" value="1"/>
</dbReference>
<evidence type="ECO:0000259" key="3">
    <source>
        <dbReference type="Pfam" id="PF14392"/>
    </source>
</evidence>
<dbReference type="Pfam" id="PF13966">
    <property type="entry name" value="zf-RVT"/>
    <property type="match status" value="1"/>
</dbReference>
<feature type="domain" description="RNase H type-1" evidence="1">
    <location>
        <begin position="946"/>
        <end position="1036"/>
    </location>
</feature>
<proteinExistence type="predicted"/>
<dbReference type="EMBL" id="JACGWL010000011">
    <property type="protein sequence ID" value="KAK4392748.1"/>
    <property type="molecule type" value="Genomic_DNA"/>
</dbReference>
<feature type="domain" description="Reverse transcriptase zinc-binding" evidence="2">
    <location>
        <begin position="820"/>
        <end position="912"/>
    </location>
</feature>
<keyword evidence="5" id="KW-1185">Reference proteome</keyword>